<gene>
    <name evidence="2" type="ORF">EVAR_60117_1</name>
</gene>
<dbReference type="AlphaFoldDB" id="A0A4C1ZU68"/>
<protein>
    <submittedName>
        <fullName evidence="2">Uncharacterized protein</fullName>
    </submittedName>
</protein>
<keyword evidence="3" id="KW-1185">Reference proteome</keyword>
<organism evidence="2 3">
    <name type="scientific">Eumeta variegata</name>
    <name type="common">Bagworm moth</name>
    <name type="synonym">Eumeta japonica</name>
    <dbReference type="NCBI Taxonomy" id="151549"/>
    <lineage>
        <taxon>Eukaryota</taxon>
        <taxon>Metazoa</taxon>
        <taxon>Ecdysozoa</taxon>
        <taxon>Arthropoda</taxon>
        <taxon>Hexapoda</taxon>
        <taxon>Insecta</taxon>
        <taxon>Pterygota</taxon>
        <taxon>Neoptera</taxon>
        <taxon>Endopterygota</taxon>
        <taxon>Lepidoptera</taxon>
        <taxon>Glossata</taxon>
        <taxon>Ditrysia</taxon>
        <taxon>Tineoidea</taxon>
        <taxon>Psychidae</taxon>
        <taxon>Oiketicinae</taxon>
        <taxon>Eumeta</taxon>
    </lineage>
</organism>
<sequence length="117" mass="13606">MDVRESRRTSAWRWRVGYVSWCASYRVVRQWVNICRSTECNHNRITFLLTSKNKRRESVICDVISRRDRGRAARAAARAAAESVLSKQRHANWTNRRLTPPAPAPLQPRSRTAKLNS</sequence>
<reference evidence="2 3" key="1">
    <citation type="journal article" date="2019" name="Commun. Biol.">
        <title>The bagworm genome reveals a unique fibroin gene that provides high tensile strength.</title>
        <authorList>
            <person name="Kono N."/>
            <person name="Nakamura H."/>
            <person name="Ohtoshi R."/>
            <person name="Tomita M."/>
            <person name="Numata K."/>
            <person name="Arakawa K."/>
        </authorList>
    </citation>
    <scope>NUCLEOTIDE SEQUENCE [LARGE SCALE GENOMIC DNA]</scope>
</reference>
<evidence type="ECO:0000313" key="2">
    <source>
        <dbReference type="EMBL" id="GBP92016.1"/>
    </source>
</evidence>
<evidence type="ECO:0000256" key="1">
    <source>
        <dbReference type="SAM" id="MobiDB-lite"/>
    </source>
</evidence>
<evidence type="ECO:0000313" key="3">
    <source>
        <dbReference type="Proteomes" id="UP000299102"/>
    </source>
</evidence>
<accession>A0A4C1ZU68</accession>
<name>A0A4C1ZU68_EUMVA</name>
<comment type="caution">
    <text evidence="2">The sequence shown here is derived from an EMBL/GenBank/DDBJ whole genome shotgun (WGS) entry which is preliminary data.</text>
</comment>
<feature type="region of interest" description="Disordered" evidence="1">
    <location>
        <begin position="82"/>
        <end position="117"/>
    </location>
</feature>
<dbReference type="Proteomes" id="UP000299102">
    <property type="component" value="Unassembled WGS sequence"/>
</dbReference>
<proteinExistence type="predicted"/>
<dbReference type="EMBL" id="BGZK01002232">
    <property type="protein sequence ID" value="GBP92016.1"/>
    <property type="molecule type" value="Genomic_DNA"/>
</dbReference>